<dbReference type="OrthoDB" id="69751at2"/>
<accession>A0A016QTK8</accession>
<dbReference type="PATRIC" id="fig|1476583.3.peg.423"/>
<evidence type="ECO:0000313" key="2">
    <source>
        <dbReference type="Proteomes" id="UP000020492"/>
    </source>
</evidence>
<dbReference type="EMBL" id="JHAC01000006">
    <property type="protein sequence ID" value="EYB69450.1"/>
    <property type="molecule type" value="Genomic_DNA"/>
</dbReference>
<comment type="caution">
    <text evidence="1">The sequence shown here is derived from an EMBL/GenBank/DDBJ whole genome shotgun (WGS) entry which is preliminary data.</text>
</comment>
<evidence type="ECO:0000313" key="1">
    <source>
        <dbReference type="EMBL" id="EYB69450.1"/>
    </source>
</evidence>
<dbReference type="STRING" id="1476583.DEIPH_ctg006orf0015"/>
<reference evidence="1 2" key="1">
    <citation type="submission" date="2014-03" db="EMBL/GenBank/DDBJ databases">
        <title>Draft genome sequence of Deinococcus phoenicis 1P10ME.</title>
        <authorList>
            <person name="Stepanov V.G."/>
            <person name="Vaishampayan P."/>
            <person name="Venkateswaran K."/>
            <person name="Fox G.E."/>
        </authorList>
    </citation>
    <scope>NUCLEOTIDE SEQUENCE [LARGE SCALE GENOMIC DNA]</scope>
    <source>
        <strain evidence="1 2">1P10ME</strain>
    </source>
</reference>
<protein>
    <submittedName>
        <fullName evidence="1">Uncharacterized protein</fullName>
    </submittedName>
</protein>
<gene>
    <name evidence="1" type="ORF">DEIPH_ctg006orf0015</name>
</gene>
<dbReference type="RefSeq" id="WP_051517083.1">
    <property type="nucleotide sequence ID" value="NZ_JHAC01000006.1"/>
</dbReference>
<dbReference type="AlphaFoldDB" id="A0A016QTK8"/>
<proteinExistence type="predicted"/>
<dbReference type="Proteomes" id="UP000020492">
    <property type="component" value="Unassembled WGS sequence"/>
</dbReference>
<keyword evidence="2" id="KW-1185">Reference proteome</keyword>
<name>A0A016QTK8_9DEIO</name>
<sequence>MSAVPVNEAAPTPAPAVTFSGPQRVPYPGGCVLEPGPYALDYLLKWRTAVTVRGTVHPNTPVFAFLRDLLSDPAAYDLTPADAQAARDRFLELAGQALSAEGGDPAWLAREFNR</sequence>
<organism evidence="1 2">
    <name type="scientific">Deinococcus phoenicis</name>
    <dbReference type="NCBI Taxonomy" id="1476583"/>
    <lineage>
        <taxon>Bacteria</taxon>
        <taxon>Thermotogati</taxon>
        <taxon>Deinococcota</taxon>
        <taxon>Deinococci</taxon>
        <taxon>Deinococcales</taxon>
        <taxon>Deinococcaceae</taxon>
        <taxon>Deinococcus</taxon>
    </lineage>
</organism>